<evidence type="ECO:0008006" key="3">
    <source>
        <dbReference type="Google" id="ProtNLM"/>
    </source>
</evidence>
<protein>
    <recommendedName>
        <fullName evidence="3">Phasin domain-containing protein</fullName>
    </recommendedName>
</protein>
<name>A0A0M7B985_9RHOB</name>
<dbReference type="OrthoDB" id="7659131at2"/>
<sequence>MADTKTKTQDKPAAAAGMGLAAVPWTVGGGLAATWLESVTRMNGEWAGFIAGRLKSDAEAQHQIFACGSPLEAQMLSVRFMQRAVDDYLTEAARIAAVGMRVAQDAETRA</sequence>
<evidence type="ECO:0000313" key="1">
    <source>
        <dbReference type="EMBL" id="CUH34997.1"/>
    </source>
</evidence>
<keyword evidence="2" id="KW-1185">Reference proteome</keyword>
<accession>A0A0M7B985</accession>
<organism evidence="1 2">
    <name type="scientific">Jannaschia seosinensis</name>
    <dbReference type="NCBI Taxonomy" id="313367"/>
    <lineage>
        <taxon>Bacteria</taxon>
        <taxon>Pseudomonadati</taxon>
        <taxon>Pseudomonadota</taxon>
        <taxon>Alphaproteobacteria</taxon>
        <taxon>Rhodobacterales</taxon>
        <taxon>Roseobacteraceae</taxon>
        <taxon>Jannaschia</taxon>
    </lineage>
</organism>
<reference evidence="1 2" key="1">
    <citation type="submission" date="2015-09" db="EMBL/GenBank/DDBJ databases">
        <authorList>
            <person name="Jackson K.R."/>
            <person name="Lunt B.L."/>
            <person name="Fisher J.N.B."/>
            <person name="Gardner A.V."/>
            <person name="Bailey M.E."/>
            <person name="Deus L.M."/>
            <person name="Earl A.S."/>
            <person name="Gibby P.D."/>
            <person name="Hartmann K.A."/>
            <person name="Liu J.E."/>
            <person name="Manci A.M."/>
            <person name="Nielsen D.A."/>
            <person name="Solomon M.B."/>
            <person name="Breakwell D.P."/>
            <person name="Burnett S.H."/>
            <person name="Grose J.H."/>
        </authorList>
    </citation>
    <scope>NUCLEOTIDE SEQUENCE [LARGE SCALE GENOMIC DNA]</scope>
    <source>
        <strain evidence="1 2">CECT 7799</strain>
    </source>
</reference>
<dbReference type="STRING" id="313367.JSE7799_01079"/>
<evidence type="ECO:0000313" key="2">
    <source>
        <dbReference type="Proteomes" id="UP000049455"/>
    </source>
</evidence>
<dbReference type="Proteomes" id="UP000049455">
    <property type="component" value="Unassembled WGS sequence"/>
</dbReference>
<proteinExistence type="predicted"/>
<dbReference type="AlphaFoldDB" id="A0A0M7B985"/>
<gene>
    <name evidence="1" type="ORF">JSE7799_01079</name>
</gene>
<dbReference type="EMBL" id="CYPR01000060">
    <property type="protein sequence ID" value="CUH34997.1"/>
    <property type="molecule type" value="Genomic_DNA"/>
</dbReference>
<dbReference type="RefSeq" id="WP_055662718.1">
    <property type="nucleotide sequence ID" value="NZ_CYPR01000060.1"/>
</dbReference>